<keyword evidence="4" id="KW-1185">Reference proteome</keyword>
<feature type="domain" description="Cas12f1-like TNB" evidence="2">
    <location>
        <begin position="342"/>
        <end position="391"/>
    </location>
</feature>
<reference evidence="3 4" key="1">
    <citation type="submission" date="2007-07" db="EMBL/GenBank/DDBJ databases">
        <title>Complete sequence of Fervidobacterium nodosum Rt17-B1.</title>
        <authorList>
            <consortium name="US DOE Joint Genome Institute"/>
            <person name="Copeland A."/>
            <person name="Lucas S."/>
            <person name="Lapidus A."/>
            <person name="Barry K."/>
            <person name="Glavina del Rio T."/>
            <person name="Dalin E."/>
            <person name="Tice H."/>
            <person name="Pitluck S."/>
            <person name="Saunders E."/>
            <person name="Brettin T."/>
            <person name="Bruce D."/>
            <person name="Detter J.C."/>
            <person name="Han C."/>
            <person name="Schmutz J."/>
            <person name="Larimer F."/>
            <person name="Land M."/>
            <person name="Hauser L."/>
            <person name="Kyrpides N."/>
            <person name="Mikhailova N."/>
            <person name="Nelson K."/>
            <person name="Gogarten J.P."/>
            <person name="Noll K."/>
            <person name="Richardson P."/>
        </authorList>
    </citation>
    <scope>NUCLEOTIDE SEQUENCE [LARGE SCALE GENOMIC DNA]</scope>
    <source>
        <strain evidence="4">ATCC 35602 / DSM 5306 / Rt17-B1</strain>
    </source>
</reference>
<sequence length="426" mass="49295">MTKAERIRQAIQQTKQRHKEQVPVVYELKVNLNSLSKADRKNLIALFSEAKWLYNHIVADIDNRLKYESYKLSEVEVKVGDKFETRPIINLSSQMKQSIVERIQRNLYALHSSKEKGNKVGALKFKREVNSIPLKQYGKTFKFTNEQKTKVKLQGFNKPIRVLGGHQIPEDAEIAKAELVRKASGIYLHVTCYIGKEDFLKVWQNRVNRKQIVKRREWKTFNQAAAIDFKPTGVVLSNGLKIEWKIEETPRLKRLQRTLSCKKKGSRNRQKVKQKVRKEYEHIVNVRQDVVNKVISLLYRYDTLIYQDDNIQAWHKGSFGKSIQTSAVGMIKRGLRDSLRVSTVLIDRFQPTTKTCSRCGNVQSLELSDRVYKCPACGSELDRDLNATYNMLKFVGLDRSEVKPVEHETAVKIFGANPKVLISFVQ</sequence>
<dbReference type="InterPro" id="IPR010095">
    <property type="entry name" value="Cas12f1-like_TNB"/>
</dbReference>
<dbReference type="EMBL" id="CP000771">
    <property type="protein sequence ID" value="ABS61254.1"/>
    <property type="molecule type" value="Genomic_DNA"/>
</dbReference>
<dbReference type="HOGENOM" id="CLU_052946_0_0_0"/>
<proteinExistence type="predicted"/>
<dbReference type="OrthoDB" id="48565at2"/>
<dbReference type="STRING" id="381764.Fnod_1408"/>
<dbReference type="RefSeq" id="WP_011994561.1">
    <property type="nucleotide sequence ID" value="NC_009718.1"/>
</dbReference>
<evidence type="ECO:0000313" key="4">
    <source>
        <dbReference type="Proteomes" id="UP000002415"/>
    </source>
</evidence>
<evidence type="ECO:0000313" key="3">
    <source>
        <dbReference type="EMBL" id="ABS61254.1"/>
    </source>
</evidence>
<name>A7HMX1_FERNB</name>
<protein>
    <submittedName>
        <fullName evidence="3">Transposase IS605 OrfB</fullName>
    </submittedName>
</protein>
<keyword evidence="1" id="KW-0238">DNA-binding</keyword>
<evidence type="ECO:0000259" key="2">
    <source>
        <dbReference type="Pfam" id="PF07282"/>
    </source>
</evidence>
<dbReference type="Proteomes" id="UP000002415">
    <property type="component" value="Chromosome"/>
</dbReference>
<evidence type="ECO:0000256" key="1">
    <source>
        <dbReference type="ARBA" id="ARBA00023125"/>
    </source>
</evidence>
<dbReference type="GO" id="GO:0003677">
    <property type="term" value="F:DNA binding"/>
    <property type="evidence" value="ECO:0007669"/>
    <property type="project" value="UniProtKB-KW"/>
</dbReference>
<dbReference type="eggNOG" id="COG0675">
    <property type="taxonomic scope" value="Bacteria"/>
</dbReference>
<organism evidence="3 4">
    <name type="scientific">Fervidobacterium nodosum (strain ATCC 35602 / DSM 5306 / Rt17-B1)</name>
    <dbReference type="NCBI Taxonomy" id="381764"/>
    <lineage>
        <taxon>Bacteria</taxon>
        <taxon>Thermotogati</taxon>
        <taxon>Thermotogota</taxon>
        <taxon>Thermotogae</taxon>
        <taxon>Thermotogales</taxon>
        <taxon>Fervidobacteriaceae</taxon>
        <taxon>Fervidobacterium</taxon>
    </lineage>
</organism>
<reference evidence="3 4" key="2">
    <citation type="journal article" date="2009" name="Proc. Natl. Acad. Sci. U.S.A.">
        <title>On the chimeric nature, thermophilic origin, and phylogenetic placement of the Thermotogales.</title>
        <authorList>
            <person name="Zhaxybayeva O."/>
            <person name="Swithers K.S."/>
            <person name="Lapierre P."/>
            <person name="Fournier G.P."/>
            <person name="Bickhart D.M."/>
            <person name="DeBoy R.T."/>
            <person name="Nelson K.E."/>
            <person name="Nesbo C.L."/>
            <person name="Doolittle W.F."/>
            <person name="Gogarten J.P."/>
            <person name="Noll K.M."/>
        </authorList>
    </citation>
    <scope>NUCLEOTIDE SEQUENCE [LARGE SCALE GENOMIC DNA]</scope>
    <source>
        <strain evidence="4">ATCC 35602 / DSM 5306 / Rt17-B1</strain>
    </source>
</reference>
<dbReference type="KEGG" id="fno:Fnod_1408"/>
<dbReference type="AlphaFoldDB" id="A7HMX1"/>
<dbReference type="Pfam" id="PF07282">
    <property type="entry name" value="Cas12f1-like_TNB"/>
    <property type="match status" value="1"/>
</dbReference>
<accession>A7HMX1</accession>
<gene>
    <name evidence="3" type="ordered locus">Fnod_1408</name>
</gene>